<dbReference type="SUPFAM" id="SSF75217">
    <property type="entry name" value="alpha/beta knot"/>
    <property type="match status" value="1"/>
</dbReference>
<dbReference type="Pfam" id="PF04452">
    <property type="entry name" value="Methyltrans_RNA"/>
    <property type="match status" value="1"/>
</dbReference>
<reference evidence="15" key="1">
    <citation type="submission" date="2022-01" db="EMBL/GenBank/DDBJ databases">
        <title>Corynebacterium sp. nov isolated from isolated from the feces of the greater white-fronted geese (Anser albifrons) at Poyang Lake, PR China.</title>
        <authorList>
            <person name="Liu Q."/>
        </authorList>
    </citation>
    <scope>NUCLEOTIDE SEQUENCE</scope>
    <source>
        <strain evidence="15">JCM 32435</strain>
    </source>
</reference>
<feature type="domain" description="Ribosomal RNA small subunit methyltransferase E PUA-like" evidence="14">
    <location>
        <begin position="23"/>
        <end position="68"/>
    </location>
</feature>
<dbReference type="AlphaFoldDB" id="A0A9X1U6Y5"/>
<dbReference type="PANTHER" id="PTHR30027">
    <property type="entry name" value="RIBOSOMAL RNA SMALL SUBUNIT METHYLTRANSFERASE E"/>
    <property type="match status" value="1"/>
</dbReference>
<comment type="caution">
    <text evidence="15">The sequence shown here is derived from an EMBL/GenBank/DDBJ whole genome shotgun (WGS) entry which is preliminary data.</text>
</comment>
<evidence type="ECO:0000256" key="11">
    <source>
        <dbReference type="ARBA" id="ARBA00047944"/>
    </source>
</evidence>
<evidence type="ECO:0000256" key="9">
    <source>
        <dbReference type="ARBA" id="ARBA00022691"/>
    </source>
</evidence>
<evidence type="ECO:0000256" key="8">
    <source>
        <dbReference type="ARBA" id="ARBA00022679"/>
    </source>
</evidence>
<dbReference type="Gene3D" id="2.40.240.20">
    <property type="entry name" value="Hypothetical PUA domain-like, domain 1"/>
    <property type="match status" value="1"/>
</dbReference>
<feature type="domain" description="Ribosomal RNA small subunit methyltransferase E methyltransferase" evidence="13">
    <location>
        <begin position="79"/>
        <end position="244"/>
    </location>
</feature>
<accession>A0A9X1U6Y5</accession>
<evidence type="ECO:0000259" key="13">
    <source>
        <dbReference type="Pfam" id="PF04452"/>
    </source>
</evidence>
<gene>
    <name evidence="15" type="ORF">L1O03_03205</name>
</gene>
<evidence type="ECO:0000256" key="10">
    <source>
        <dbReference type="ARBA" id="ARBA00025699"/>
    </source>
</evidence>
<comment type="similarity">
    <text evidence="2 12">Belongs to the RNA methyltransferase RsmE family.</text>
</comment>
<dbReference type="PANTHER" id="PTHR30027:SF3">
    <property type="entry name" value="16S RRNA (URACIL(1498)-N(3))-METHYLTRANSFERASE"/>
    <property type="match status" value="1"/>
</dbReference>
<evidence type="ECO:0000256" key="6">
    <source>
        <dbReference type="ARBA" id="ARBA00022552"/>
    </source>
</evidence>
<dbReference type="InterPro" id="IPR006700">
    <property type="entry name" value="RsmE"/>
</dbReference>
<dbReference type="InterPro" id="IPR046887">
    <property type="entry name" value="RsmE_PUA-like"/>
</dbReference>
<dbReference type="RefSeq" id="WP_236117959.1">
    <property type="nucleotide sequence ID" value="NZ_JAKGSI010000001.1"/>
</dbReference>
<evidence type="ECO:0000256" key="3">
    <source>
        <dbReference type="ARBA" id="ARBA00012328"/>
    </source>
</evidence>
<keyword evidence="7 12" id="KW-0489">Methyltransferase</keyword>
<dbReference type="NCBIfam" id="NF008693">
    <property type="entry name" value="PRK11713.2-3"/>
    <property type="match status" value="1"/>
</dbReference>
<protein>
    <recommendedName>
        <fullName evidence="4 12">Ribosomal RNA small subunit methyltransferase E</fullName>
        <ecNumber evidence="3 12">2.1.1.193</ecNumber>
    </recommendedName>
</protein>
<dbReference type="EC" id="2.1.1.193" evidence="3 12"/>
<dbReference type="Gene3D" id="3.40.1280.10">
    <property type="match status" value="1"/>
</dbReference>
<dbReference type="PIRSF" id="PIRSF015601">
    <property type="entry name" value="MTase_slr0722"/>
    <property type="match status" value="1"/>
</dbReference>
<keyword evidence="6 12" id="KW-0698">rRNA processing</keyword>
<dbReference type="GO" id="GO:0070475">
    <property type="term" value="P:rRNA base methylation"/>
    <property type="evidence" value="ECO:0007669"/>
    <property type="project" value="TreeGrafter"/>
</dbReference>
<evidence type="ECO:0000259" key="14">
    <source>
        <dbReference type="Pfam" id="PF20260"/>
    </source>
</evidence>
<dbReference type="InterPro" id="IPR029026">
    <property type="entry name" value="tRNA_m1G_MTases_N"/>
</dbReference>
<evidence type="ECO:0000256" key="1">
    <source>
        <dbReference type="ARBA" id="ARBA00004496"/>
    </source>
</evidence>
<dbReference type="SUPFAM" id="SSF88697">
    <property type="entry name" value="PUA domain-like"/>
    <property type="match status" value="1"/>
</dbReference>
<evidence type="ECO:0000313" key="16">
    <source>
        <dbReference type="Proteomes" id="UP001139336"/>
    </source>
</evidence>
<proteinExistence type="inferred from homology"/>
<dbReference type="Proteomes" id="UP001139336">
    <property type="component" value="Unassembled WGS sequence"/>
</dbReference>
<evidence type="ECO:0000256" key="4">
    <source>
        <dbReference type="ARBA" id="ARBA00013673"/>
    </source>
</evidence>
<dbReference type="InterPro" id="IPR015947">
    <property type="entry name" value="PUA-like_sf"/>
</dbReference>
<comment type="function">
    <text evidence="10 12">Specifically methylates the N3 position of the uracil ring of uridine 1498 (m3U1498) in 16S rRNA. Acts on the fully assembled 30S ribosomal subunit.</text>
</comment>
<keyword evidence="9 12" id="KW-0949">S-adenosyl-L-methionine</keyword>
<dbReference type="InterPro" id="IPR029028">
    <property type="entry name" value="Alpha/beta_knot_MTases"/>
</dbReference>
<dbReference type="Pfam" id="PF20260">
    <property type="entry name" value="PUA_4"/>
    <property type="match status" value="1"/>
</dbReference>
<comment type="catalytic activity">
    <reaction evidence="11 12">
        <text>uridine(1498) in 16S rRNA + S-adenosyl-L-methionine = N(3)-methyluridine(1498) in 16S rRNA + S-adenosyl-L-homocysteine + H(+)</text>
        <dbReference type="Rhea" id="RHEA:42920"/>
        <dbReference type="Rhea" id="RHEA-COMP:10283"/>
        <dbReference type="Rhea" id="RHEA-COMP:10284"/>
        <dbReference type="ChEBI" id="CHEBI:15378"/>
        <dbReference type="ChEBI" id="CHEBI:57856"/>
        <dbReference type="ChEBI" id="CHEBI:59789"/>
        <dbReference type="ChEBI" id="CHEBI:65315"/>
        <dbReference type="ChEBI" id="CHEBI:74502"/>
        <dbReference type="EC" id="2.1.1.193"/>
    </reaction>
</comment>
<comment type="subcellular location">
    <subcellularLocation>
        <location evidence="1 12">Cytoplasm</location>
    </subcellularLocation>
</comment>
<name>A0A9X1U6Y5_9CORY</name>
<dbReference type="GO" id="GO:0070042">
    <property type="term" value="F:rRNA (uridine-N3-)-methyltransferase activity"/>
    <property type="evidence" value="ECO:0007669"/>
    <property type="project" value="TreeGrafter"/>
</dbReference>
<dbReference type="GO" id="GO:0005737">
    <property type="term" value="C:cytoplasm"/>
    <property type="evidence" value="ECO:0007669"/>
    <property type="project" value="UniProtKB-SubCell"/>
</dbReference>
<dbReference type="EMBL" id="JAKGSI010000001">
    <property type="protein sequence ID" value="MCF4006187.1"/>
    <property type="molecule type" value="Genomic_DNA"/>
</dbReference>
<evidence type="ECO:0000256" key="7">
    <source>
        <dbReference type="ARBA" id="ARBA00022603"/>
    </source>
</evidence>
<keyword evidence="8 12" id="KW-0808">Transferase</keyword>
<evidence type="ECO:0000256" key="12">
    <source>
        <dbReference type="PIRNR" id="PIRNR015601"/>
    </source>
</evidence>
<sequence>MSLATYCVEDLAEQLAAGGSLRLRGPEGRHAITVKRVREGEEIMLISGTGTWARARVDSLLGKEEALLSALDHGEAPEPRPRVTVAQALPKSERSELAIDLGTQAGADAFLPWQAEHCVAKWSGAKKVERGLSKWRHAALAAAKQSRRLRVPTISDVHSTAQLVEAIRDLRSRGGVALLLEGDAGQPIAECDLDVPEVLLVVGPEGGISPAERAELGAAGAQEVRLGPEVLRTASASMVALAAIGVLTQRW</sequence>
<dbReference type="CDD" id="cd18084">
    <property type="entry name" value="RsmE-like"/>
    <property type="match status" value="1"/>
</dbReference>
<dbReference type="NCBIfam" id="TIGR00046">
    <property type="entry name" value="RsmE family RNA methyltransferase"/>
    <property type="match status" value="1"/>
</dbReference>
<evidence type="ECO:0000256" key="5">
    <source>
        <dbReference type="ARBA" id="ARBA00022490"/>
    </source>
</evidence>
<keyword evidence="5 12" id="KW-0963">Cytoplasm</keyword>
<keyword evidence="16" id="KW-1185">Reference proteome</keyword>
<evidence type="ECO:0000313" key="15">
    <source>
        <dbReference type="EMBL" id="MCF4006187.1"/>
    </source>
</evidence>
<organism evidence="15 16">
    <name type="scientific">Corynebacterium uropygiale</name>
    <dbReference type="NCBI Taxonomy" id="1775911"/>
    <lineage>
        <taxon>Bacteria</taxon>
        <taxon>Bacillati</taxon>
        <taxon>Actinomycetota</taxon>
        <taxon>Actinomycetes</taxon>
        <taxon>Mycobacteriales</taxon>
        <taxon>Corynebacteriaceae</taxon>
        <taxon>Corynebacterium</taxon>
    </lineage>
</organism>
<dbReference type="InterPro" id="IPR046886">
    <property type="entry name" value="RsmE_MTase_dom"/>
</dbReference>
<evidence type="ECO:0000256" key="2">
    <source>
        <dbReference type="ARBA" id="ARBA00005528"/>
    </source>
</evidence>